<dbReference type="EMBL" id="LLZU01000014">
    <property type="protein sequence ID" value="KRV49177.1"/>
    <property type="molecule type" value="Genomic_DNA"/>
</dbReference>
<dbReference type="AlphaFoldDB" id="A0A0T6LTA4"/>
<protein>
    <submittedName>
        <fullName evidence="2">Uncharacterized protein</fullName>
    </submittedName>
</protein>
<dbReference type="eggNOG" id="ENOG5031X0F">
    <property type="taxonomic scope" value="Bacteria"/>
</dbReference>
<evidence type="ECO:0000313" key="3">
    <source>
        <dbReference type="Proteomes" id="UP000050867"/>
    </source>
</evidence>
<gene>
    <name evidence="2" type="ORF">AQ490_21475</name>
</gene>
<feature type="compositionally biased region" description="Polar residues" evidence="1">
    <location>
        <begin position="8"/>
        <end position="17"/>
    </location>
</feature>
<name>A0A0T6LTA4_WENVI</name>
<dbReference type="Proteomes" id="UP000050867">
    <property type="component" value="Unassembled WGS sequence"/>
</dbReference>
<sequence>MERPTPPSTATCPETSTAPQQPRQPQPAPEGQGLGEDCPSLAELARRADVLAEAVRRHLGEGAGPPSRAVPPTVVFESPGEVRVGMVVFDRDVEMPGTVRYLDGLMVELVRPTGMVWRVNYRRLRAATAWERRQLRALARLHRQAHGWDR</sequence>
<dbReference type="RefSeq" id="WP_018385103.1">
    <property type="nucleotide sequence ID" value="NZ_LLZU01000014.1"/>
</dbReference>
<organism evidence="2 3">
    <name type="scientific">Wenjunlia vitaminophila</name>
    <name type="common">Streptomyces vitaminophilus</name>
    <dbReference type="NCBI Taxonomy" id="76728"/>
    <lineage>
        <taxon>Bacteria</taxon>
        <taxon>Bacillati</taxon>
        <taxon>Actinomycetota</taxon>
        <taxon>Actinomycetes</taxon>
        <taxon>Kitasatosporales</taxon>
        <taxon>Streptomycetaceae</taxon>
        <taxon>Wenjunlia</taxon>
    </lineage>
</organism>
<keyword evidence="3" id="KW-1185">Reference proteome</keyword>
<feature type="region of interest" description="Disordered" evidence="1">
    <location>
        <begin position="1"/>
        <end position="40"/>
    </location>
</feature>
<evidence type="ECO:0000256" key="1">
    <source>
        <dbReference type="SAM" id="MobiDB-lite"/>
    </source>
</evidence>
<accession>A0A0T6LTA4</accession>
<comment type="caution">
    <text evidence="2">The sequence shown here is derived from an EMBL/GenBank/DDBJ whole genome shotgun (WGS) entry which is preliminary data.</text>
</comment>
<evidence type="ECO:0000313" key="2">
    <source>
        <dbReference type="EMBL" id="KRV49177.1"/>
    </source>
</evidence>
<proteinExistence type="predicted"/>
<reference evidence="2 3" key="1">
    <citation type="submission" date="2015-10" db="EMBL/GenBank/DDBJ databases">
        <title>Draft genome sequence of pyrrolomycin-producing Streptomyces vitaminophilus.</title>
        <authorList>
            <person name="Graham D.E."/>
            <person name="Mahan K.M."/>
            <person name="Klingeman D.M."/>
            <person name="Hettich R.L."/>
            <person name="Parry R.J."/>
        </authorList>
    </citation>
    <scope>NUCLEOTIDE SEQUENCE [LARGE SCALE GENOMIC DNA]</scope>
    <source>
        <strain evidence="2 3">ATCC 31673</strain>
    </source>
</reference>